<accession>A0ABQ0M0Z8</accession>
<dbReference type="Proteomes" id="UP000815677">
    <property type="component" value="Unassembled WGS sequence"/>
</dbReference>
<name>A0ABQ0M0Z8_MYCCL</name>
<evidence type="ECO:0000256" key="1">
    <source>
        <dbReference type="SAM" id="MobiDB-lite"/>
    </source>
</evidence>
<dbReference type="EMBL" id="DF849371">
    <property type="protein sequence ID" value="GAT56950.1"/>
    <property type="molecule type" value="Genomic_DNA"/>
</dbReference>
<feature type="region of interest" description="Disordered" evidence="1">
    <location>
        <begin position="1"/>
        <end position="31"/>
    </location>
</feature>
<reference evidence="2" key="1">
    <citation type="submission" date="2014-09" db="EMBL/GenBank/DDBJ databases">
        <title>Genome sequence of the luminous mushroom Mycena chlorophos for searching fungal bioluminescence genes.</title>
        <authorList>
            <person name="Tanaka Y."/>
            <person name="Kasuga D."/>
            <person name="Oba Y."/>
            <person name="Hase S."/>
            <person name="Sato K."/>
            <person name="Oba Y."/>
            <person name="Sakakibara Y."/>
        </authorList>
    </citation>
    <scope>NUCLEOTIDE SEQUENCE</scope>
</reference>
<keyword evidence="3" id="KW-1185">Reference proteome</keyword>
<organism evidence="2 3">
    <name type="scientific">Mycena chlorophos</name>
    <name type="common">Agaric fungus</name>
    <name type="synonym">Agaricus chlorophos</name>
    <dbReference type="NCBI Taxonomy" id="658473"/>
    <lineage>
        <taxon>Eukaryota</taxon>
        <taxon>Fungi</taxon>
        <taxon>Dikarya</taxon>
        <taxon>Basidiomycota</taxon>
        <taxon>Agaricomycotina</taxon>
        <taxon>Agaricomycetes</taxon>
        <taxon>Agaricomycetidae</taxon>
        <taxon>Agaricales</taxon>
        <taxon>Marasmiineae</taxon>
        <taxon>Mycenaceae</taxon>
        <taxon>Mycena</taxon>
    </lineage>
</organism>
<evidence type="ECO:0000313" key="2">
    <source>
        <dbReference type="EMBL" id="GAT56950.1"/>
    </source>
</evidence>
<protein>
    <submittedName>
        <fullName evidence="2">Uncharacterized protein</fullName>
    </submittedName>
</protein>
<gene>
    <name evidence="2" type="ORF">MCHLO_13540</name>
</gene>
<sequence>MAASRRSTAFRGQYSRSQLVHGAASGSRASPYTRSMHFSCADWRVSDGEERRRHAIAAGSSLAPTSPPGPHRSLLPCSTLARSPRVQYQPRLFVPMQRLARRRYASPAASGPGLGQDLRVGDAGYERHRDDSGSTPAHELRARFQGFINLCEELYDPPTRGQCQRRVVAAHLRNVGNIGREGMRELWRTTMYYSRDNK</sequence>
<proteinExistence type="predicted"/>
<evidence type="ECO:0000313" key="3">
    <source>
        <dbReference type="Proteomes" id="UP000815677"/>
    </source>
</evidence>